<evidence type="ECO:0000259" key="3">
    <source>
        <dbReference type="Pfam" id="PF01035"/>
    </source>
</evidence>
<evidence type="ECO:0000256" key="2">
    <source>
        <dbReference type="SAM" id="MobiDB-lite"/>
    </source>
</evidence>
<gene>
    <name evidence="4" type="ORF">AVDCRST_MAG50-1175</name>
</gene>
<dbReference type="AlphaFoldDB" id="A0A6J4HSG1"/>
<evidence type="ECO:0000313" key="4">
    <source>
        <dbReference type="EMBL" id="CAA9230734.1"/>
    </source>
</evidence>
<organism evidence="4">
    <name type="scientific">uncultured Acidimicrobiales bacterium</name>
    <dbReference type="NCBI Taxonomy" id="310071"/>
    <lineage>
        <taxon>Bacteria</taxon>
        <taxon>Bacillati</taxon>
        <taxon>Actinomycetota</taxon>
        <taxon>Acidimicrobiia</taxon>
        <taxon>Acidimicrobiales</taxon>
        <taxon>environmental samples</taxon>
    </lineage>
</organism>
<dbReference type="EMBL" id="CADCTF010000059">
    <property type="protein sequence ID" value="CAA9230734.1"/>
    <property type="molecule type" value="Genomic_DNA"/>
</dbReference>
<dbReference type="CDD" id="cd06445">
    <property type="entry name" value="ATase"/>
    <property type="match status" value="1"/>
</dbReference>
<dbReference type="InterPro" id="IPR036388">
    <property type="entry name" value="WH-like_DNA-bd_sf"/>
</dbReference>
<dbReference type="Pfam" id="PF01035">
    <property type="entry name" value="DNA_binding_1"/>
    <property type="match status" value="1"/>
</dbReference>
<evidence type="ECO:0000256" key="1">
    <source>
        <dbReference type="ARBA" id="ARBA00022763"/>
    </source>
</evidence>
<dbReference type="SUPFAM" id="SSF46767">
    <property type="entry name" value="Methylated DNA-protein cysteine methyltransferase, C-terminal domain"/>
    <property type="match status" value="1"/>
</dbReference>
<reference evidence="4" key="1">
    <citation type="submission" date="2020-02" db="EMBL/GenBank/DDBJ databases">
        <authorList>
            <person name="Meier V. D."/>
        </authorList>
    </citation>
    <scope>NUCLEOTIDE SEQUENCE</scope>
    <source>
        <strain evidence="4">AVDCRST_MAG50</strain>
    </source>
</reference>
<dbReference type="GO" id="GO:0003824">
    <property type="term" value="F:catalytic activity"/>
    <property type="evidence" value="ECO:0007669"/>
    <property type="project" value="InterPro"/>
</dbReference>
<dbReference type="InterPro" id="IPR014048">
    <property type="entry name" value="MethylDNA_cys_MeTrfase_DNA-bd"/>
</dbReference>
<dbReference type="InterPro" id="IPR052520">
    <property type="entry name" value="ATL_DNA_repair"/>
</dbReference>
<dbReference type="PANTHER" id="PTHR42942:SF1">
    <property type="entry name" value="ALKYLTRANSFERASE-LIKE PROTEIN 1"/>
    <property type="match status" value="1"/>
</dbReference>
<dbReference type="GO" id="GO:0006281">
    <property type="term" value="P:DNA repair"/>
    <property type="evidence" value="ECO:0007669"/>
    <property type="project" value="InterPro"/>
</dbReference>
<name>A0A6J4HSG1_9ACTN</name>
<sequence>MPGTEFAAKVHEVILATNPGDVLTYGQVAALAGRPGAARAVGATLAASTGLPWWRVVQASGRLATGKEAEQARRLAAEGVPVRGDRVSPPRSTGRPV</sequence>
<feature type="region of interest" description="Disordered" evidence="2">
    <location>
        <begin position="74"/>
        <end position="97"/>
    </location>
</feature>
<dbReference type="PANTHER" id="PTHR42942">
    <property type="entry name" value="6-O-METHYLGUANINE DNA METHYLTRANSFERASE"/>
    <property type="match status" value="1"/>
</dbReference>
<accession>A0A6J4HSG1</accession>
<feature type="domain" description="Methylated-DNA-[protein]-cysteine S-methyltransferase DNA binding" evidence="3">
    <location>
        <begin position="5"/>
        <end position="80"/>
    </location>
</feature>
<keyword evidence="1" id="KW-0227">DNA damage</keyword>
<dbReference type="Gene3D" id="1.10.10.10">
    <property type="entry name" value="Winged helix-like DNA-binding domain superfamily/Winged helix DNA-binding domain"/>
    <property type="match status" value="1"/>
</dbReference>
<protein>
    <recommendedName>
        <fullName evidence="3">Methylated-DNA-[protein]-cysteine S-methyltransferase DNA binding domain-containing protein</fullName>
    </recommendedName>
</protein>
<proteinExistence type="predicted"/>
<dbReference type="InterPro" id="IPR036217">
    <property type="entry name" value="MethylDNA_cys_MeTrfase_DNAb"/>
</dbReference>